<dbReference type="PANTHER" id="PTHR12283">
    <property type="entry name" value="GLUTAMINYL-PEPTIDE CYCLOTRANSFERASE"/>
    <property type="match status" value="1"/>
</dbReference>
<keyword evidence="4" id="KW-0378">Hydrolase</keyword>
<feature type="domain" description="Peptidase M28" evidence="3">
    <location>
        <begin position="105"/>
        <end position="215"/>
    </location>
</feature>
<dbReference type="PANTHER" id="PTHR12283:SF6">
    <property type="entry name" value="GLUTAMINYL-PEPTIDE CYCLOTRANSFERASE-RELATED"/>
    <property type="match status" value="1"/>
</dbReference>
<dbReference type="GO" id="GO:0004177">
    <property type="term" value="F:aminopeptidase activity"/>
    <property type="evidence" value="ECO:0007669"/>
    <property type="project" value="UniProtKB-KW"/>
</dbReference>
<dbReference type="InterPro" id="IPR040234">
    <property type="entry name" value="QC/QCL"/>
</dbReference>
<organism evidence="4 5">
    <name type="scientific">Geofilum rubicundum JCM 15548</name>
    <dbReference type="NCBI Taxonomy" id="1236989"/>
    <lineage>
        <taxon>Bacteria</taxon>
        <taxon>Pseudomonadati</taxon>
        <taxon>Bacteroidota</taxon>
        <taxon>Bacteroidia</taxon>
        <taxon>Marinilabiliales</taxon>
        <taxon>Marinilabiliaceae</taxon>
        <taxon>Geofilum</taxon>
    </lineage>
</organism>
<dbReference type="SUPFAM" id="SSF53187">
    <property type="entry name" value="Zn-dependent exopeptidases"/>
    <property type="match status" value="1"/>
</dbReference>
<gene>
    <name evidence="4" type="ORF">JCM15548_12884</name>
</gene>
<dbReference type="GO" id="GO:0016603">
    <property type="term" value="F:glutaminyl-peptide cyclotransferase activity"/>
    <property type="evidence" value="ECO:0007669"/>
    <property type="project" value="TreeGrafter"/>
</dbReference>
<keyword evidence="1" id="KW-0808">Transferase</keyword>
<protein>
    <submittedName>
        <fullName evidence="4">Aminopeptidase Y</fullName>
    </submittedName>
</protein>
<evidence type="ECO:0000256" key="1">
    <source>
        <dbReference type="ARBA" id="ARBA00022679"/>
    </source>
</evidence>
<dbReference type="EMBL" id="BAZW01000026">
    <property type="protein sequence ID" value="GAO30597.1"/>
    <property type="molecule type" value="Genomic_DNA"/>
</dbReference>
<dbReference type="STRING" id="1236989.JCM15548_12884"/>
<dbReference type="AlphaFoldDB" id="A0A0E9LYE9"/>
<proteinExistence type="predicted"/>
<evidence type="ECO:0000256" key="2">
    <source>
        <dbReference type="ARBA" id="ARBA00023315"/>
    </source>
</evidence>
<name>A0A0E9LYE9_9BACT</name>
<dbReference type="Gene3D" id="3.40.630.10">
    <property type="entry name" value="Zn peptidases"/>
    <property type="match status" value="1"/>
</dbReference>
<dbReference type="Pfam" id="PF04389">
    <property type="entry name" value="Peptidase_M28"/>
    <property type="match status" value="1"/>
</dbReference>
<dbReference type="InterPro" id="IPR007484">
    <property type="entry name" value="Peptidase_M28"/>
</dbReference>
<dbReference type="RefSeq" id="WP_262487028.1">
    <property type="nucleotide sequence ID" value="NZ_BAZW01000026.1"/>
</dbReference>
<evidence type="ECO:0000259" key="3">
    <source>
        <dbReference type="Pfam" id="PF04389"/>
    </source>
</evidence>
<keyword evidence="2" id="KW-0012">Acyltransferase</keyword>
<comment type="caution">
    <text evidence="4">The sequence shown here is derived from an EMBL/GenBank/DDBJ whole genome shotgun (WGS) entry which is preliminary data.</text>
</comment>
<evidence type="ECO:0000313" key="4">
    <source>
        <dbReference type="EMBL" id="GAO30597.1"/>
    </source>
</evidence>
<dbReference type="GO" id="GO:0008270">
    <property type="term" value="F:zinc ion binding"/>
    <property type="evidence" value="ECO:0007669"/>
    <property type="project" value="TreeGrafter"/>
</dbReference>
<accession>A0A0E9LYE9</accession>
<dbReference type="Proteomes" id="UP000032900">
    <property type="component" value="Unassembled WGS sequence"/>
</dbReference>
<sequence length="223" mass="24989">MTQFLLSITLTLILSACGQKSGQQQSASKPLQLARPDLVTPDFNADSAWHYIDTQVAFGPRVPNTPEHLACAAYLSNQLSAFGAEVIVQEAQVTAFDNTRLNIRNIIGQFQPEKNDRIVLYAHWDTRPFADYDPDPAKRDLPIDGANDGGSGVGVLLEIARHLSDHPTYPGIDIIFFDAEDYGQPDHRQLAYQPDTWCLGSQYWGQNPHKKNYYARFGSYSTW</sequence>
<reference evidence="4 5" key="1">
    <citation type="journal article" date="2015" name="Microbes Environ.">
        <title>Distribution and evolution of nitrogen fixation genes in the phylum bacteroidetes.</title>
        <authorList>
            <person name="Inoue J."/>
            <person name="Oshima K."/>
            <person name="Suda W."/>
            <person name="Sakamoto M."/>
            <person name="Iino T."/>
            <person name="Noda S."/>
            <person name="Hongoh Y."/>
            <person name="Hattori M."/>
            <person name="Ohkuma M."/>
        </authorList>
    </citation>
    <scope>NUCLEOTIDE SEQUENCE [LARGE SCALE GENOMIC DNA]</scope>
    <source>
        <strain evidence="4">JCM 15548</strain>
    </source>
</reference>
<keyword evidence="5" id="KW-1185">Reference proteome</keyword>
<keyword evidence="4" id="KW-0031">Aminopeptidase</keyword>
<evidence type="ECO:0000313" key="5">
    <source>
        <dbReference type="Proteomes" id="UP000032900"/>
    </source>
</evidence>
<keyword evidence="4" id="KW-0645">Protease</keyword>